<dbReference type="RefSeq" id="WP_062183782.1">
    <property type="nucleotide sequence ID" value="NZ_BBXL01000023.1"/>
</dbReference>
<dbReference type="Pfam" id="PF02525">
    <property type="entry name" value="Flavodoxin_2"/>
    <property type="match status" value="1"/>
</dbReference>
<evidence type="ECO:0000313" key="5">
    <source>
        <dbReference type="Proteomes" id="UP000184480"/>
    </source>
</evidence>
<evidence type="ECO:0000313" key="4">
    <source>
        <dbReference type="EMBL" id="SHF55514.1"/>
    </source>
</evidence>
<dbReference type="InterPro" id="IPR003680">
    <property type="entry name" value="Flavodoxin_fold"/>
</dbReference>
<dbReference type="GO" id="GO:0003955">
    <property type="term" value="F:NAD(P)H dehydrogenase (quinone) activity"/>
    <property type="evidence" value="ECO:0007669"/>
    <property type="project" value="TreeGrafter"/>
</dbReference>
<sequence>MVTIVFSHPWHGSFNKAILDVVTQKLDKENKAYELIDLPKDNFNPALTEADLALYSRGQSADPLVAKYQNMLKKSDEVIFIFPIWWGTIPAILKGFFDKVLLVNFSHNYENGWTPLLKINKATVISTSESPGDNFRNSIENVFIKDMLNSVGISNANWHNNSQTSYGTDEQRQAFLKKIEELV</sequence>
<evidence type="ECO:0000259" key="3">
    <source>
        <dbReference type="Pfam" id="PF02525"/>
    </source>
</evidence>
<dbReference type="PANTHER" id="PTHR10204:SF34">
    <property type="entry name" value="NAD(P)H DEHYDROGENASE [QUINONE] 1 ISOFORM 1"/>
    <property type="match status" value="1"/>
</dbReference>
<proteinExistence type="inferred from homology"/>
<dbReference type="InterPro" id="IPR051545">
    <property type="entry name" value="NAD(P)H_dehydrogenase_qn"/>
</dbReference>
<dbReference type="PANTHER" id="PTHR10204">
    <property type="entry name" value="NAD P H OXIDOREDUCTASE-RELATED"/>
    <property type="match status" value="1"/>
</dbReference>
<dbReference type="OrthoDB" id="652200at2"/>
<name>A0A1M5CL78_9BACT</name>
<dbReference type="InterPro" id="IPR029039">
    <property type="entry name" value="Flavoprotein-like_sf"/>
</dbReference>
<dbReference type="STRING" id="1346286.SAMN05444362_107208"/>
<feature type="domain" description="Flavodoxin-like fold" evidence="3">
    <location>
        <begin position="2"/>
        <end position="181"/>
    </location>
</feature>
<organism evidence="4 5">
    <name type="scientific">Dysgonomonas macrotermitis</name>
    <dbReference type="NCBI Taxonomy" id="1346286"/>
    <lineage>
        <taxon>Bacteria</taxon>
        <taxon>Pseudomonadati</taxon>
        <taxon>Bacteroidota</taxon>
        <taxon>Bacteroidia</taxon>
        <taxon>Bacteroidales</taxon>
        <taxon>Dysgonomonadaceae</taxon>
        <taxon>Dysgonomonas</taxon>
    </lineage>
</organism>
<keyword evidence="5" id="KW-1185">Reference proteome</keyword>
<protein>
    <submittedName>
        <fullName evidence="4">Putative NADPH-quinone reductase (Modulator of drug activity B)</fullName>
    </submittedName>
</protein>
<dbReference type="AlphaFoldDB" id="A0A1M5CL78"/>
<evidence type="ECO:0000256" key="1">
    <source>
        <dbReference type="ARBA" id="ARBA00006252"/>
    </source>
</evidence>
<accession>A0A1M5CL78</accession>
<dbReference type="GO" id="GO:0005829">
    <property type="term" value="C:cytosol"/>
    <property type="evidence" value="ECO:0007669"/>
    <property type="project" value="TreeGrafter"/>
</dbReference>
<gene>
    <name evidence="4" type="ORF">SAMN05444362_107208</name>
</gene>
<dbReference type="SUPFAM" id="SSF52218">
    <property type="entry name" value="Flavoproteins"/>
    <property type="match status" value="1"/>
</dbReference>
<comment type="similarity">
    <text evidence="1">Belongs to the NAD(P)H dehydrogenase (quinone) family.</text>
</comment>
<dbReference type="EMBL" id="FQUC01000007">
    <property type="protein sequence ID" value="SHF55514.1"/>
    <property type="molecule type" value="Genomic_DNA"/>
</dbReference>
<dbReference type="Gene3D" id="3.40.50.360">
    <property type="match status" value="1"/>
</dbReference>
<evidence type="ECO:0000256" key="2">
    <source>
        <dbReference type="ARBA" id="ARBA00023002"/>
    </source>
</evidence>
<reference evidence="5" key="1">
    <citation type="submission" date="2016-11" db="EMBL/GenBank/DDBJ databases">
        <authorList>
            <person name="Varghese N."/>
            <person name="Submissions S."/>
        </authorList>
    </citation>
    <scope>NUCLEOTIDE SEQUENCE [LARGE SCALE GENOMIC DNA]</scope>
    <source>
        <strain evidence="5">DSM 27370</strain>
    </source>
</reference>
<keyword evidence="2" id="KW-0560">Oxidoreductase</keyword>
<dbReference type="Proteomes" id="UP000184480">
    <property type="component" value="Unassembled WGS sequence"/>
</dbReference>